<dbReference type="RefSeq" id="WP_247982192.1">
    <property type="nucleotide sequence ID" value="NZ_CP078076.1"/>
</dbReference>
<evidence type="ECO:0000313" key="1">
    <source>
        <dbReference type="EMBL" id="UPL09985.1"/>
    </source>
</evidence>
<keyword evidence="2" id="KW-1185">Reference proteome</keyword>
<dbReference type="Proteomes" id="UP000831467">
    <property type="component" value="Chromosome"/>
</dbReference>
<sequence>MDELLTPEEVAKWFKTSTQRLANDRYLGQGPRFVKVGKFVRYRLADCQAYLNENQYTRTDTRVPA</sequence>
<evidence type="ECO:0000313" key="2">
    <source>
        <dbReference type="Proteomes" id="UP000831467"/>
    </source>
</evidence>
<organism evidence="1 2">
    <name type="scientific">Microbacterium sufflavum</name>
    <dbReference type="NCBI Taxonomy" id="2851649"/>
    <lineage>
        <taxon>Bacteria</taxon>
        <taxon>Bacillati</taxon>
        <taxon>Actinomycetota</taxon>
        <taxon>Actinomycetes</taxon>
        <taxon>Micrococcales</taxon>
        <taxon>Microbacteriaceae</taxon>
        <taxon>Microbacterium</taxon>
    </lineage>
</organism>
<dbReference type="EMBL" id="CP078076">
    <property type="protein sequence ID" value="UPL09985.1"/>
    <property type="molecule type" value="Genomic_DNA"/>
</dbReference>
<gene>
    <name evidence="1" type="ORF">KV394_02170</name>
</gene>
<accession>A0ABY4ICE8</accession>
<dbReference type="InterPro" id="IPR009061">
    <property type="entry name" value="DNA-bd_dom_put_sf"/>
</dbReference>
<dbReference type="SUPFAM" id="SSF46955">
    <property type="entry name" value="Putative DNA-binding domain"/>
    <property type="match status" value="1"/>
</dbReference>
<reference evidence="1 2" key="1">
    <citation type="submission" date="2021-06" db="EMBL/GenBank/DDBJ databases">
        <title>Genome-based taxonomic framework of Microbacterium strains isolated from marine environment, the description of four new species and reclassification of four preexisting species.</title>
        <authorList>
            <person name="Lee S.D."/>
            <person name="Kim S.-M."/>
            <person name="Byeon Y.-S."/>
            <person name="Yang H.L."/>
            <person name="Kim I.S."/>
        </authorList>
    </citation>
    <scope>NUCLEOTIDE SEQUENCE [LARGE SCALE GENOMIC DNA]</scope>
    <source>
        <strain evidence="1 2">SSW1-51</strain>
    </source>
</reference>
<proteinExistence type="predicted"/>
<protein>
    <submittedName>
        <fullName evidence="1">Helix-turn-helix domain-containing protein</fullName>
    </submittedName>
</protein>
<name>A0ABY4ICE8_9MICO</name>